<dbReference type="GO" id="GO:0003677">
    <property type="term" value="F:DNA binding"/>
    <property type="evidence" value="ECO:0007669"/>
    <property type="project" value="UniProtKB-KW"/>
</dbReference>
<comment type="subcellular location">
    <subcellularLocation>
        <location evidence="1">Nucleus</location>
    </subcellularLocation>
</comment>
<keyword evidence="4" id="KW-0804">Transcription</keyword>
<dbReference type="GO" id="GO:0003700">
    <property type="term" value="F:DNA-binding transcription factor activity"/>
    <property type="evidence" value="ECO:0007669"/>
    <property type="project" value="InterPro"/>
</dbReference>
<dbReference type="GO" id="GO:0009873">
    <property type="term" value="P:ethylene-activated signaling pathway"/>
    <property type="evidence" value="ECO:0007669"/>
    <property type="project" value="InterPro"/>
</dbReference>
<gene>
    <name evidence="7" type="ORF">ACMD2_05115</name>
</gene>
<dbReference type="AlphaFoldDB" id="A0A199ULC2"/>
<evidence type="ECO:0000313" key="7">
    <source>
        <dbReference type="EMBL" id="OAY65375.1"/>
    </source>
</evidence>
<dbReference type="InterPro" id="IPR016177">
    <property type="entry name" value="DNA-bd_dom_sf"/>
</dbReference>
<evidence type="ECO:0000256" key="5">
    <source>
        <dbReference type="ARBA" id="ARBA00023242"/>
    </source>
</evidence>
<dbReference type="PANTHER" id="PTHR31190">
    <property type="entry name" value="DNA-BINDING DOMAIN"/>
    <property type="match status" value="1"/>
</dbReference>
<organism evidence="7 8">
    <name type="scientific">Ananas comosus</name>
    <name type="common">Pineapple</name>
    <name type="synonym">Ananas ananas</name>
    <dbReference type="NCBI Taxonomy" id="4615"/>
    <lineage>
        <taxon>Eukaryota</taxon>
        <taxon>Viridiplantae</taxon>
        <taxon>Streptophyta</taxon>
        <taxon>Embryophyta</taxon>
        <taxon>Tracheophyta</taxon>
        <taxon>Spermatophyta</taxon>
        <taxon>Magnoliopsida</taxon>
        <taxon>Liliopsida</taxon>
        <taxon>Poales</taxon>
        <taxon>Bromeliaceae</taxon>
        <taxon>Bromelioideae</taxon>
        <taxon>Ananas</taxon>
    </lineage>
</organism>
<sequence length="280" mass="31291">MMHQIGTYLLEHKAGWVKIETELNYKRMTLEADETILETIWSSFITGNAPKCSQPGSERGEAQLAMLERLPSLGRWISMGAESWEELLGGIISSDGCRSASPTNSATQHCLSPTAECPKAEKVASSSNYKGVRRRPWGKFAAEIRDLSRRGARVWLGTFETAEEAALAFDVAALRMRGPRTRLNFPLEVVESASSEATWIEKPQRSASSTCPACPLYGFTVTSQKSKRRRKRKWNYTEEVVHEVPAQKRTSCIQEIVSTQTDVVVLQDLGSEYLERLLSS</sequence>
<comment type="caution">
    <text evidence="7">The sequence shown here is derived from an EMBL/GenBank/DDBJ whole genome shotgun (WGS) entry which is preliminary data.</text>
</comment>
<dbReference type="EMBL" id="LSRQ01006999">
    <property type="protein sequence ID" value="OAY65375.1"/>
    <property type="molecule type" value="Genomic_DNA"/>
</dbReference>
<dbReference type="Proteomes" id="UP000092600">
    <property type="component" value="Unassembled WGS sequence"/>
</dbReference>
<evidence type="ECO:0000256" key="4">
    <source>
        <dbReference type="ARBA" id="ARBA00023163"/>
    </source>
</evidence>
<dbReference type="InterPro" id="IPR001471">
    <property type="entry name" value="AP2/ERF_dom"/>
</dbReference>
<protein>
    <submittedName>
        <fullName evidence="7">Ethylene-responsive transcription factor 2</fullName>
    </submittedName>
</protein>
<accession>A0A199ULC2</accession>
<name>A0A199ULC2_ANACO</name>
<proteinExistence type="predicted"/>
<dbReference type="CDD" id="cd00018">
    <property type="entry name" value="AP2"/>
    <property type="match status" value="1"/>
</dbReference>
<dbReference type="PROSITE" id="PS51032">
    <property type="entry name" value="AP2_ERF"/>
    <property type="match status" value="1"/>
</dbReference>
<keyword evidence="3" id="KW-0238">DNA-binding</keyword>
<feature type="domain" description="AP2/ERF" evidence="6">
    <location>
        <begin position="128"/>
        <end position="186"/>
    </location>
</feature>
<dbReference type="SMART" id="SM00380">
    <property type="entry name" value="AP2"/>
    <property type="match status" value="1"/>
</dbReference>
<keyword evidence="5" id="KW-0539">Nucleus</keyword>
<evidence type="ECO:0000256" key="3">
    <source>
        <dbReference type="ARBA" id="ARBA00023125"/>
    </source>
</evidence>
<evidence type="ECO:0000256" key="2">
    <source>
        <dbReference type="ARBA" id="ARBA00023015"/>
    </source>
</evidence>
<dbReference type="GO" id="GO:0005634">
    <property type="term" value="C:nucleus"/>
    <property type="evidence" value="ECO:0007669"/>
    <property type="project" value="UniProtKB-SubCell"/>
</dbReference>
<dbReference type="Pfam" id="PF00847">
    <property type="entry name" value="AP2"/>
    <property type="match status" value="1"/>
</dbReference>
<dbReference type="Gene3D" id="3.30.730.10">
    <property type="entry name" value="AP2/ERF domain"/>
    <property type="match status" value="1"/>
</dbReference>
<evidence type="ECO:0000259" key="6">
    <source>
        <dbReference type="PROSITE" id="PS51032"/>
    </source>
</evidence>
<dbReference type="SUPFAM" id="SSF54171">
    <property type="entry name" value="DNA-binding domain"/>
    <property type="match status" value="1"/>
</dbReference>
<dbReference type="STRING" id="4615.A0A199ULC2"/>
<evidence type="ECO:0000313" key="8">
    <source>
        <dbReference type="Proteomes" id="UP000092600"/>
    </source>
</evidence>
<dbReference type="FunFam" id="3.30.730.10:FF:000001">
    <property type="entry name" value="Ethylene-responsive transcription factor 2"/>
    <property type="match status" value="1"/>
</dbReference>
<dbReference type="PRINTS" id="PR00367">
    <property type="entry name" value="ETHRSPELEMNT"/>
</dbReference>
<keyword evidence="2" id="KW-0805">Transcription regulation</keyword>
<evidence type="ECO:0000256" key="1">
    <source>
        <dbReference type="ARBA" id="ARBA00004123"/>
    </source>
</evidence>
<dbReference type="InterPro" id="IPR036955">
    <property type="entry name" value="AP2/ERF_dom_sf"/>
</dbReference>
<reference evidence="7 8" key="1">
    <citation type="journal article" date="2016" name="DNA Res.">
        <title>The draft genome of MD-2 pineapple using hybrid error correction of long reads.</title>
        <authorList>
            <person name="Redwan R.M."/>
            <person name="Saidin A."/>
            <person name="Kumar S.V."/>
        </authorList>
    </citation>
    <scope>NUCLEOTIDE SEQUENCE [LARGE SCALE GENOMIC DNA]</scope>
    <source>
        <strain evidence="8">cv. MD2</strain>
        <tissue evidence="7">Leaf</tissue>
    </source>
</reference>
<dbReference type="InterPro" id="IPR044808">
    <property type="entry name" value="ERF_plant"/>
</dbReference>